<reference evidence="1" key="1">
    <citation type="submission" date="2020-01" db="EMBL/GenBank/DDBJ databases">
        <authorList>
            <person name="Meier V. D."/>
            <person name="Meier V D."/>
        </authorList>
    </citation>
    <scope>NUCLEOTIDE SEQUENCE</scope>
    <source>
        <strain evidence="1">HLG_WM_MAG_09</strain>
    </source>
</reference>
<organism evidence="1">
    <name type="scientific">uncultured Thiotrichaceae bacterium</name>
    <dbReference type="NCBI Taxonomy" id="298394"/>
    <lineage>
        <taxon>Bacteria</taxon>
        <taxon>Pseudomonadati</taxon>
        <taxon>Pseudomonadota</taxon>
        <taxon>Gammaproteobacteria</taxon>
        <taxon>Thiotrichales</taxon>
        <taxon>Thiotrichaceae</taxon>
        <taxon>environmental samples</taxon>
    </lineage>
</organism>
<dbReference type="Pfam" id="PF09957">
    <property type="entry name" value="VapB_antitoxin"/>
    <property type="match status" value="1"/>
</dbReference>
<accession>A0A6S6SHC2</accession>
<name>A0A6S6SHC2_9GAMM</name>
<evidence type="ECO:0000313" key="1">
    <source>
        <dbReference type="EMBL" id="CAA6802188.1"/>
    </source>
</evidence>
<sequence>MATNLALDDSLVAEAQSIGEHKTKKAVVTEALKEYIQRRKQQEILKLFGKIEYAENHDYKQQRQVQ</sequence>
<dbReference type="EMBL" id="CACVAT010000041">
    <property type="protein sequence ID" value="CAA6802188.1"/>
    <property type="molecule type" value="Genomic_DNA"/>
</dbReference>
<protein>
    <submittedName>
        <fullName evidence="1">Type II toxin-antitoxin system VapB family antitoxin</fullName>
    </submittedName>
</protein>
<dbReference type="InterPro" id="IPR019239">
    <property type="entry name" value="VapB_antitoxin"/>
</dbReference>
<dbReference type="AlphaFoldDB" id="A0A6S6SHC2"/>
<gene>
    <name evidence="1" type="ORF">HELGO_WM29108</name>
</gene>
<proteinExistence type="predicted"/>